<evidence type="ECO:0000256" key="2">
    <source>
        <dbReference type="PROSITE-ProRule" id="PRU00235"/>
    </source>
</evidence>
<sequence>MFTKLKQNKALNFERAHLIKGRRTDEMFYVYSCGSNGRYQLGNGTDEDLNQLERVFETTFRPVKVVCGGNHTLILLENGDLFSAGDNTHGQCGIVLESDSEGDNVVRFTQVPRIGGVPWVDCSAGYEFSVFVNESQEVYSSGFGLKGELGQGEKASKSTILKKIDHSFNSETKKIKSCLDHTVILLENGQVFGWGNGRSGKLGQPAISKLWTPRQIETGFEVMNIEIGRDFTVLGGLDQNIEILGKDKFSITSQIPNEWIDFKAMWSSVHFIKSNGQILSIGNDSHGQLTKLGDYVKYDLFEVGSEHTILQIGQSIKSWGWGEHGNCGINKTDSVTFDYINEIHKFPLNESIIGINGGCATTWVITQSNE</sequence>
<keyword evidence="4" id="KW-1185">Reference proteome</keyword>
<dbReference type="InterPro" id="IPR051210">
    <property type="entry name" value="Ub_ligase/GEF_domain"/>
</dbReference>
<dbReference type="InParanoid" id="K0KH75"/>
<dbReference type="Proteomes" id="UP000009328">
    <property type="component" value="Unassembled WGS sequence"/>
</dbReference>
<dbReference type="InterPro" id="IPR009091">
    <property type="entry name" value="RCC1/BLIP-II"/>
</dbReference>
<dbReference type="STRING" id="1206466.K0KH75"/>
<proteinExistence type="predicted"/>
<gene>
    <name evidence="3" type="ORF">BN7_56</name>
</gene>
<dbReference type="eggNOG" id="KOG1426">
    <property type="taxonomic scope" value="Eukaryota"/>
</dbReference>
<organism evidence="3 4">
    <name type="scientific">Wickerhamomyces ciferrii (strain ATCC 14091 / BCRC 22168 / CBS 111 / JCM 3599 / NBRC 0793 / NRRL Y-1031 F-60-10)</name>
    <name type="common">Yeast</name>
    <name type="synonym">Pichia ciferrii</name>
    <dbReference type="NCBI Taxonomy" id="1206466"/>
    <lineage>
        <taxon>Eukaryota</taxon>
        <taxon>Fungi</taxon>
        <taxon>Dikarya</taxon>
        <taxon>Ascomycota</taxon>
        <taxon>Saccharomycotina</taxon>
        <taxon>Saccharomycetes</taxon>
        <taxon>Phaffomycetales</taxon>
        <taxon>Wickerhamomycetaceae</taxon>
        <taxon>Wickerhamomyces</taxon>
    </lineage>
</organism>
<comment type="caution">
    <text evidence="3">The sequence shown here is derived from an EMBL/GenBank/DDBJ whole genome shotgun (WGS) entry which is preliminary data.</text>
</comment>
<feature type="repeat" description="RCC1" evidence="2">
    <location>
        <begin position="189"/>
        <end position="238"/>
    </location>
</feature>
<dbReference type="SUPFAM" id="SSF50985">
    <property type="entry name" value="RCC1/BLIP-II"/>
    <property type="match status" value="1"/>
</dbReference>
<dbReference type="Gene3D" id="2.130.10.30">
    <property type="entry name" value="Regulator of chromosome condensation 1/beta-lactamase-inhibitor protein II"/>
    <property type="match status" value="2"/>
</dbReference>
<dbReference type="PANTHER" id="PTHR22870:SF408">
    <property type="entry name" value="OS09G0560450 PROTEIN"/>
    <property type="match status" value="1"/>
</dbReference>
<dbReference type="PROSITE" id="PS50012">
    <property type="entry name" value="RCC1_3"/>
    <property type="match status" value="2"/>
</dbReference>
<dbReference type="PANTHER" id="PTHR22870">
    <property type="entry name" value="REGULATOR OF CHROMOSOME CONDENSATION"/>
    <property type="match status" value="1"/>
</dbReference>
<dbReference type="EC" id="6.3.2.-" evidence="3"/>
<name>K0KH75_WICCF</name>
<accession>K0KH75</accession>
<evidence type="ECO:0000256" key="1">
    <source>
        <dbReference type="ARBA" id="ARBA00022737"/>
    </source>
</evidence>
<dbReference type="PRINTS" id="PR00633">
    <property type="entry name" value="RCCNDNSATION"/>
</dbReference>
<dbReference type="Pfam" id="PF13540">
    <property type="entry name" value="RCC1_2"/>
    <property type="match status" value="1"/>
</dbReference>
<dbReference type="FunCoup" id="K0KH75">
    <property type="interactions" value="125"/>
</dbReference>
<feature type="repeat" description="RCC1" evidence="2">
    <location>
        <begin position="28"/>
        <end position="78"/>
    </location>
</feature>
<dbReference type="InterPro" id="IPR000408">
    <property type="entry name" value="Reg_chr_condens"/>
</dbReference>
<reference evidence="3 4" key="1">
    <citation type="journal article" date="2012" name="Eukaryot. Cell">
        <title>Draft genome sequence of Wickerhamomyces ciferrii NRRL Y-1031 F-60-10.</title>
        <authorList>
            <person name="Schneider J."/>
            <person name="Andrea H."/>
            <person name="Blom J."/>
            <person name="Jaenicke S."/>
            <person name="Ruckert C."/>
            <person name="Schorsch C."/>
            <person name="Szczepanowski R."/>
            <person name="Farwick M."/>
            <person name="Goesmann A."/>
            <person name="Puhler A."/>
            <person name="Schaffer S."/>
            <person name="Tauch A."/>
            <person name="Kohler T."/>
            <person name="Brinkrolf K."/>
        </authorList>
    </citation>
    <scope>NUCLEOTIDE SEQUENCE [LARGE SCALE GENOMIC DNA]</scope>
    <source>
        <strain evidence="4">ATCC 14091 / BCRC 22168 / CBS 111 / JCM 3599 / NBRC 0793 / NRRL Y-1031 F-60-10</strain>
    </source>
</reference>
<dbReference type="HOGENOM" id="CLU_005210_0_0_1"/>
<protein>
    <submittedName>
        <fullName evidence="3">E3 ubiquitin-protein ligase</fullName>
        <ecNumber evidence="3">6.3.2.-</ecNumber>
    </submittedName>
</protein>
<evidence type="ECO:0000313" key="3">
    <source>
        <dbReference type="EMBL" id="CCH40523.1"/>
    </source>
</evidence>
<dbReference type="AlphaFoldDB" id="K0KH75"/>
<keyword evidence="1" id="KW-0677">Repeat</keyword>
<dbReference type="EMBL" id="CAIF01000001">
    <property type="protein sequence ID" value="CCH40523.1"/>
    <property type="molecule type" value="Genomic_DNA"/>
</dbReference>
<dbReference type="Pfam" id="PF00415">
    <property type="entry name" value="RCC1"/>
    <property type="match status" value="1"/>
</dbReference>
<evidence type="ECO:0000313" key="4">
    <source>
        <dbReference type="Proteomes" id="UP000009328"/>
    </source>
</evidence>